<dbReference type="Proteomes" id="UP000401081">
    <property type="component" value="Unassembled WGS sequence"/>
</dbReference>
<evidence type="ECO:0000313" key="2">
    <source>
        <dbReference type="Proteomes" id="UP000401081"/>
    </source>
</evidence>
<evidence type="ECO:0000313" key="1">
    <source>
        <dbReference type="EMBL" id="VFS91756.1"/>
    </source>
</evidence>
<keyword evidence="2" id="KW-1185">Reference proteome</keyword>
<protein>
    <submittedName>
        <fullName evidence="1">Uncharacterized protein</fullName>
    </submittedName>
</protein>
<accession>A0A485D3S3</accession>
<proteinExistence type="predicted"/>
<dbReference type="EMBL" id="CAADJD010000036">
    <property type="protein sequence ID" value="VFS91756.1"/>
    <property type="molecule type" value="Genomic_DNA"/>
</dbReference>
<sequence length="101" mass="9934">MADTHLVVMVMTVILQLGVPVVEVAHLLHLVVAVGVAELETNGGMPGSNADGYGAGGGGGGGKYGNNSGIASGGSGGNGSPGFVIIEWWRGGTNGKCLRNS</sequence>
<reference evidence="1 2" key="1">
    <citation type="submission" date="2019-03" db="EMBL/GenBank/DDBJ databases">
        <authorList>
            <consortium name="Pathogen Informatics"/>
        </authorList>
    </citation>
    <scope>NUCLEOTIDE SEQUENCE [LARGE SCALE GENOMIC DNA]</scope>
    <source>
        <strain evidence="1 2">NCTC12993</strain>
    </source>
</reference>
<name>A0A485D3S3_KLUCR</name>
<organism evidence="1 2">
    <name type="scientific">Kluyvera cryocrescens</name>
    <name type="common">Kluyvera citrophila</name>
    <dbReference type="NCBI Taxonomy" id="580"/>
    <lineage>
        <taxon>Bacteria</taxon>
        <taxon>Pseudomonadati</taxon>
        <taxon>Pseudomonadota</taxon>
        <taxon>Gammaproteobacteria</taxon>
        <taxon>Enterobacterales</taxon>
        <taxon>Enterobacteriaceae</taxon>
        <taxon>Kluyvera</taxon>
    </lineage>
</organism>
<dbReference type="AlphaFoldDB" id="A0A485D3S3"/>
<gene>
    <name evidence="1" type="ORF">NCTC12993_07677</name>
</gene>